<dbReference type="Pfam" id="PF12680">
    <property type="entry name" value="SnoaL_2"/>
    <property type="match status" value="1"/>
</dbReference>
<dbReference type="SUPFAM" id="SSF54427">
    <property type="entry name" value="NTF2-like"/>
    <property type="match status" value="1"/>
</dbReference>
<feature type="domain" description="SnoaL-like" evidence="1">
    <location>
        <begin position="9"/>
        <end position="103"/>
    </location>
</feature>
<evidence type="ECO:0000313" key="2">
    <source>
        <dbReference type="EMBL" id="TWF89811.1"/>
    </source>
</evidence>
<comment type="caution">
    <text evidence="2">The sequence shown here is derived from an EMBL/GenBank/DDBJ whole genome shotgun (WGS) entry which is preliminary data.</text>
</comment>
<dbReference type="AlphaFoldDB" id="A0A561TRS0"/>
<gene>
    <name evidence="2" type="ORF">FHX78_116854</name>
</gene>
<protein>
    <submittedName>
        <fullName evidence="2">Ketosteroid isomerase-like protein</fullName>
    </submittedName>
</protein>
<name>A0A561TRS0_9ACTN</name>
<accession>A0A561TRS0</accession>
<keyword evidence="3" id="KW-1185">Reference proteome</keyword>
<reference evidence="2 3" key="1">
    <citation type="submission" date="2019-06" db="EMBL/GenBank/DDBJ databases">
        <title>Sequencing the genomes of 1000 actinobacteria strains.</title>
        <authorList>
            <person name="Klenk H.-P."/>
        </authorList>
    </citation>
    <scope>NUCLEOTIDE SEQUENCE [LARGE SCALE GENOMIC DNA]</scope>
    <source>
        <strain evidence="2 3">DSM 41695</strain>
    </source>
</reference>
<evidence type="ECO:0000259" key="1">
    <source>
        <dbReference type="Pfam" id="PF12680"/>
    </source>
</evidence>
<organism evidence="2 3">
    <name type="scientific">Streptomyces capillispiralis</name>
    <dbReference type="NCBI Taxonomy" id="68182"/>
    <lineage>
        <taxon>Bacteria</taxon>
        <taxon>Bacillati</taxon>
        <taxon>Actinomycetota</taxon>
        <taxon>Actinomycetes</taxon>
        <taxon>Kitasatosporales</taxon>
        <taxon>Streptomycetaceae</taxon>
        <taxon>Streptomyces</taxon>
    </lineage>
</organism>
<dbReference type="OrthoDB" id="4945579at2"/>
<dbReference type="InterPro" id="IPR032710">
    <property type="entry name" value="NTF2-like_dom_sf"/>
</dbReference>
<keyword evidence="2" id="KW-0413">Isomerase</keyword>
<dbReference type="Proteomes" id="UP000316603">
    <property type="component" value="Unassembled WGS sequence"/>
</dbReference>
<dbReference type="Gene3D" id="3.10.450.50">
    <property type="match status" value="1"/>
</dbReference>
<dbReference type="EMBL" id="VIWV01000001">
    <property type="protein sequence ID" value="TWF89811.1"/>
    <property type="molecule type" value="Genomic_DNA"/>
</dbReference>
<evidence type="ECO:0000313" key="3">
    <source>
        <dbReference type="Proteomes" id="UP000316603"/>
    </source>
</evidence>
<sequence length="112" mass="12814">MSDVATDVVEAAFRYYRAQDRDAAFALYADDFSFTSPYDDHIDRTAFFERCFPTAGRMTGQRLLHVTPADEELVLVLYEYELVTGGRYRNVEAIRVRDGLIREVQVFFGGAV</sequence>
<dbReference type="InterPro" id="IPR037401">
    <property type="entry name" value="SnoaL-like"/>
</dbReference>
<dbReference type="GO" id="GO:0016853">
    <property type="term" value="F:isomerase activity"/>
    <property type="evidence" value="ECO:0007669"/>
    <property type="project" value="UniProtKB-KW"/>
</dbReference>
<dbReference type="RefSeq" id="WP_145871291.1">
    <property type="nucleotide sequence ID" value="NZ_BNCE01000012.1"/>
</dbReference>
<proteinExistence type="predicted"/>